<dbReference type="Proteomes" id="UP001283361">
    <property type="component" value="Unassembled WGS sequence"/>
</dbReference>
<evidence type="ECO:0000313" key="2">
    <source>
        <dbReference type="Proteomes" id="UP001283361"/>
    </source>
</evidence>
<dbReference type="AlphaFoldDB" id="A0AAE1AJN6"/>
<keyword evidence="2" id="KW-1185">Reference proteome</keyword>
<organism evidence="1 2">
    <name type="scientific">Elysia crispata</name>
    <name type="common">lettuce slug</name>
    <dbReference type="NCBI Taxonomy" id="231223"/>
    <lineage>
        <taxon>Eukaryota</taxon>
        <taxon>Metazoa</taxon>
        <taxon>Spiralia</taxon>
        <taxon>Lophotrochozoa</taxon>
        <taxon>Mollusca</taxon>
        <taxon>Gastropoda</taxon>
        <taxon>Heterobranchia</taxon>
        <taxon>Euthyneura</taxon>
        <taxon>Panpulmonata</taxon>
        <taxon>Sacoglossa</taxon>
        <taxon>Placobranchoidea</taxon>
        <taxon>Plakobranchidae</taxon>
        <taxon>Elysia</taxon>
    </lineage>
</organism>
<comment type="caution">
    <text evidence="1">The sequence shown here is derived from an EMBL/GenBank/DDBJ whole genome shotgun (WGS) entry which is preliminary data.</text>
</comment>
<protein>
    <submittedName>
        <fullName evidence="1">Uncharacterized protein</fullName>
    </submittedName>
</protein>
<name>A0AAE1AJN6_9GAST</name>
<accession>A0AAE1AJN6</accession>
<sequence>MSRLDSDRLVSQAIPVPIAWYGSTCVYLSLTATYCNMRPIALRDIPDTPWVPGIPGIEKPAPCSRMSTTTVTDY</sequence>
<gene>
    <name evidence="1" type="ORF">RRG08_025106</name>
</gene>
<proteinExistence type="predicted"/>
<dbReference type="EMBL" id="JAWDGP010001769">
    <property type="protein sequence ID" value="KAK3788381.1"/>
    <property type="molecule type" value="Genomic_DNA"/>
</dbReference>
<evidence type="ECO:0000313" key="1">
    <source>
        <dbReference type="EMBL" id="KAK3788381.1"/>
    </source>
</evidence>
<reference evidence="1" key="1">
    <citation type="journal article" date="2023" name="G3 (Bethesda)">
        <title>A reference genome for the long-term kleptoplast-retaining sea slug Elysia crispata morphotype clarki.</title>
        <authorList>
            <person name="Eastman K.E."/>
            <person name="Pendleton A.L."/>
            <person name="Shaikh M.A."/>
            <person name="Suttiyut T."/>
            <person name="Ogas R."/>
            <person name="Tomko P."/>
            <person name="Gavelis G."/>
            <person name="Widhalm J.R."/>
            <person name="Wisecaver J.H."/>
        </authorList>
    </citation>
    <scope>NUCLEOTIDE SEQUENCE</scope>
    <source>
        <strain evidence="1">ECLA1</strain>
    </source>
</reference>